<sequence length="144" mass="16978">MNRYLGIYRRCELYYIREELEKYGLLSLEGRLLPLIKDKCMSQEELGYMMNLDKGRIARAVSLLEEKGLLCRQVNEKNRRQKLLSLSEAGVEMVKNIEEIYRKWDNICYTGFTAEEQALYQDFIKRMAENAAEYRRKNGGCLNG</sequence>
<dbReference type="EMBL" id="FOIM01000022">
    <property type="protein sequence ID" value="SET97587.1"/>
    <property type="molecule type" value="Genomic_DNA"/>
</dbReference>
<dbReference type="GO" id="GO:0003677">
    <property type="term" value="F:DNA binding"/>
    <property type="evidence" value="ECO:0007669"/>
    <property type="project" value="UniProtKB-KW"/>
</dbReference>
<dbReference type="GO" id="GO:0003700">
    <property type="term" value="F:DNA-binding transcription factor activity"/>
    <property type="evidence" value="ECO:0007669"/>
    <property type="project" value="InterPro"/>
</dbReference>
<dbReference type="SMART" id="SM00347">
    <property type="entry name" value="HTH_MARR"/>
    <property type="match status" value="1"/>
</dbReference>
<dbReference type="PANTHER" id="PTHR42756:SF1">
    <property type="entry name" value="TRANSCRIPTIONAL REPRESSOR OF EMRAB OPERON"/>
    <property type="match status" value="1"/>
</dbReference>
<dbReference type="AlphaFoldDB" id="A0A1I0IMG6"/>
<keyword evidence="2 5" id="KW-0238">DNA-binding</keyword>
<protein>
    <submittedName>
        <fullName evidence="5">DNA-binding transcriptional regulator, MarR family</fullName>
    </submittedName>
</protein>
<evidence type="ECO:0000256" key="3">
    <source>
        <dbReference type="ARBA" id="ARBA00023163"/>
    </source>
</evidence>
<dbReference type="PANTHER" id="PTHR42756">
    <property type="entry name" value="TRANSCRIPTIONAL REGULATOR, MARR"/>
    <property type="match status" value="1"/>
</dbReference>
<keyword evidence="1" id="KW-0805">Transcription regulation</keyword>
<feature type="domain" description="HTH marR-type" evidence="4">
    <location>
        <begin position="1"/>
        <end position="129"/>
    </location>
</feature>
<dbReference type="RefSeq" id="WP_092367280.1">
    <property type="nucleotide sequence ID" value="NZ_DAINWJ010000049.1"/>
</dbReference>
<keyword evidence="3" id="KW-0804">Transcription</keyword>
<dbReference type="InterPro" id="IPR036390">
    <property type="entry name" value="WH_DNA-bd_sf"/>
</dbReference>
<evidence type="ECO:0000313" key="6">
    <source>
        <dbReference type="Proteomes" id="UP000198508"/>
    </source>
</evidence>
<evidence type="ECO:0000256" key="1">
    <source>
        <dbReference type="ARBA" id="ARBA00023015"/>
    </source>
</evidence>
<evidence type="ECO:0000256" key="2">
    <source>
        <dbReference type="ARBA" id="ARBA00023125"/>
    </source>
</evidence>
<dbReference type="STRING" id="460384.SAMN05216313_12222"/>
<dbReference type="Proteomes" id="UP000198508">
    <property type="component" value="Unassembled WGS sequence"/>
</dbReference>
<gene>
    <name evidence="5" type="ORF">SAMN05216313_12222</name>
</gene>
<accession>A0A1I0IMG6</accession>
<dbReference type="GeneID" id="93277731"/>
<name>A0A1I0IMG6_9FIRM</name>
<dbReference type="Gene3D" id="1.10.10.10">
    <property type="entry name" value="Winged helix-like DNA-binding domain superfamily/Winged helix DNA-binding domain"/>
    <property type="match status" value="1"/>
</dbReference>
<evidence type="ECO:0000313" key="5">
    <source>
        <dbReference type="EMBL" id="SET97587.1"/>
    </source>
</evidence>
<organism evidence="5 6">
    <name type="scientific">Enterocloster lavalensis</name>
    <dbReference type="NCBI Taxonomy" id="460384"/>
    <lineage>
        <taxon>Bacteria</taxon>
        <taxon>Bacillati</taxon>
        <taxon>Bacillota</taxon>
        <taxon>Clostridia</taxon>
        <taxon>Lachnospirales</taxon>
        <taxon>Lachnospiraceae</taxon>
        <taxon>Enterocloster</taxon>
    </lineage>
</organism>
<dbReference type="InterPro" id="IPR036388">
    <property type="entry name" value="WH-like_DNA-bd_sf"/>
</dbReference>
<dbReference type="PRINTS" id="PR00598">
    <property type="entry name" value="HTHMARR"/>
</dbReference>
<dbReference type="Pfam" id="PF01047">
    <property type="entry name" value="MarR"/>
    <property type="match status" value="1"/>
</dbReference>
<proteinExistence type="predicted"/>
<dbReference type="SUPFAM" id="SSF46785">
    <property type="entry name" value="Winged helix' DNA-binding domain"/>
    <property type="match status" value="1"/>
</dbReference>
<evidence type="ECO:0000259" key="4">
    <source>
        <dbReference type="PROSITE" id="PS50995"/>
    </source>
</evidence>
<reference evidence="6" key="1">
    <citation type="submission" date="2016-10" db="EMBL/GenBank/DDBJ databases">
        <authorList>
            <person name="Varghese N."/>
            <person name="Submissions S."/>
        </authorList>
    </citation>
    <scope>NUCLEOTIDE SEQUENCE [LARGE SCALE GENOMIC DNA]</scope>
    <source>
        <strain evidence="6">NLAE-zl-G277</strain>
    </source>
</reference>
<dbReference type="InterPro" id="IPR000835">
    <property type="entry name" value="HTH_MarR-typ"/>
</dbReference>
<dbReference type="PROSITE" id="PS50995">
    <property type="entry name" value="HTH_MARR_2"/>
    <property type="match status" value="1"/>
</dbReference>
<keyword evidence="6" id="KW-1185">Reference proteome</keyword>